<sequence>MQHILCTHHSQVEKQLTGEGFIRTTEDIFDLQHIWIGPRSLLEEDEKFKQIIPYIVLSFQGKLAVYQRTKKGGENRLHQMNSIGFGGHIDAFDLAYDEHGIILLNQTIANSAEREIGEELNLSGISNKQKLGYIVDNSNPVGRVHIGVVEQWELSDPHIQSNEEEIHLLGLLSADEINHLPDELENWSGHIVAGLSQE</sequence>
<accession>A0ABV7JCB5</accession>
<dbReference type="SUPFAM" id="SSF55811">
    <property type="entry name" value="Nudix"/>
    <property type="match status" value="1"/>
</dbReference>
<dbReference type="Gene3D" id="3.90.79.10">
    <property type="entry name" value="Nucleoside Triphosphate Pyrophosphohydrolase"/>
    <property type="match status" value="1"/>
</dbReference>
<organism evidence="1 2">
    <name type="scientific">Marinicella sediminis</name>
    <dbReference type="NCBI Taxonomy" id="1792834"/>
    <lineage>
        <taxon>Bacteria</taxon>
        <taxon>Pseudomonadati</taxon>
        <taxon>Pseudomonadota</taxon>
        <taxon>Gammaproteobacteria</taxon>
        <taxon>Lysobacterales</taxon>
        <taxon>Marinicellaceae</taxon>
        <taxon>Marinicella</taxon>
    </lineage>
</organism>
<dbReference type="InterPro" id="IPR015797">
    <property type="entry name" value="NUDIX_hydrolase-like_dom_sf"/>
</dbReference>
<dbReference type="Proteomes" id="UP001595533">
    <property type="component" value="Unassembled WGS sequence"/>
</dbReference>
<proteinExistence type="predicted"/>
<comment type="caution">
    <text evidence="1">The sequence shown here is derived from an EMBL/GenBank/DDBJ whole genome shotgun (WGS) entry which is preliminary data.</text>
</comment>
<gene>
    <name evidence="1" type="ORF">ACFODZ_05720</name>
</gene>
<evidence type="ECO:0000313" key="2">
    <source>
        <dbReference type="Proteomes" id="UP001595533"/>
    </source>
</evidence>
<dbReference type="RefSeq" id="WP_077411463.1">
    <property type="nucleotide sequence ID" value="NZ_JBHRTS010000003.1"/>
</dbReference>
<keyword evidence="2" id="KW-1185">Reference proteome</keyword>
<evidence type="ECO:0000313" key="1">
    <source>
        <dbReference type="EMBL" id="MFC3193731.1"/>
    </source>
</evidence>
<name>A0ABV7JCB5_9GAMM</name>
<protein>
    <recommendedName>
        <fullName evidence="3">Nudix hydrolase domain-containing protein</fullName>
    </recommendedName>
</protein>
<dbReference type="EMBL" id="JBHRTS010000003">
    <property type="protein sequence ID" value="MFC3193731.1"/>
    <property type="molecule type" value="Genomic_DNA"/>
</dbReference>
<evidence type="ECO:0008006" key="3">
    <source>
        <dbReference type="Google" id="ProtNLM"/>
    </source>
</evidence>
<reference evidence="2" key="1">
    <citation type="journal article" date="2019" name="Int. J. Syst. Evol. Microbiol.">
        <title>The Global Catalogue of Microorganisms (GCM) 10K type strain sequencing project: providing services to taxonomists for standard genome sequencing and annotation.</title>
        <authorList>
            <consortium name="The Broad Institute Genomics Platform"/>
            <consortium name="The Broad Institute Genome Sequencing Center for Infectious Disease"/>
            <person name="Wu L."/>
            <person name="Ma J."/>
        </authorList>
    </citation>
    <scope>NUCLEOTIDE SEQUENCE [LARGE SCALE GENOMIC DNA]</scope>
    <source>
        <strain evidence="2">KCTC 42953</strain>
    </source>
</reference>